<dbReference type="SUPFAM" id="SSF51905">
    <property type="entry name" value="FAD/NAD(P)-binding domain"/>
    <property type="match status" value="1"/>
</dbReference>
<reference evidence="14 15" key="1">
    <citation type="journal article" date="2011" name="BMC Genomics">
        <title>Genome sequencing reveals diversification of virulence factor content and possible host adaptation in distinct subpopulations of Salmonella enterica.</title>
        <authorList>
            <person name="den Bakker H.C."/>
            <person name="Moreno Switt A.I."/>
            <person name="Govoni G."/>
            <person name="Cummings C.A."/>
            <person name="Ranieri M.L."/>
            <person name="Degoricija L."/>
            <person name="Hoelzer K."/>
            <person name="Rodriguez-Rivera L.D."/>
            <person name="Brown S."/>
            <person name="Bolchacova E."/>
            <person name="Furtado M.R."/>
            <person name="Wiedmann M."/>
        </authorList>
    </citation>
    <scope>NUCLEOTIDE SEQUENCE [LARGE SCALE GENOMIC DNA]</scope>
    <source>
        <strain evidence="14 15">R8-3404</strain>
    </source>
</reference>
<evidence type="ECO:0000256" key="6">
    <source>
        <dbReference type="ARBA" id="ARBA00022630"/>
    </source>
</evidence>
<keyword evidence="6" id="KW-0285">Flavoprotein</keyword>
<dbReference type="FunFam" id="4.10.80.40:FF:000003">
    <property type="entry name" value="Fumarate reductase flavoprotein subunit"/>
    <property type="match status" value="1"/>
</dbReference>
<keyword evidence="7" id="KW-0274">FAD</keyword>
<dbReference type="InterPro" id="IPR037099">
    <property type="entry name" value="Fum_R/Succ_DH_flav-like_C_sf"/>
</dbReference>
<keyword evidence="8" id="KW-0249">Electron transport</keyword>
<keyword evidence="5" id="KW-0813">Transport</keyword>
<dbReference type="Gene3D" id="1.20.58.100">
    <property type="entry name" value="Fumarate reductase/succinate dehydrogenase flavoprotein-like, C-terminal domain"/>
    <property type="match status" value="1"/>
</dbReference>
<dbReference type="Pfam" id="PF00890">
    <property type="entry name" value="FAD_binding_2"/>
    <property type="match status" value="1"/>
</dbReference>
<dbReference type="Pfam" id="PF02910">
    <property type="entry name" value="Succ_DH_flav_C"/>
    <property type="match status" value="1"/>
</dbReference>
<dbReference type="Gene3D" id="4.10.80.40">
    <property type="entry name" value="succinate dehydrogenase protein domain"/>
    <property type="match status" value="1"/>
</dbReference>
<keyword evidence="10" id="KW-0472">Membrane</keyword>
<dbReference type="Gene3D" id="3.90.700.10">
    <property type="entry name" value="Succinate dehydrogenase/fumarate reductase flavoprotein, catalytic domain"/>
    <property type="match status" value="1"/>
</dbReference>
<dbReference type="Proteomes" id="UP000003915">
    <property type="component" value="Unassembled WGS sequence"/>
</dbReference>
<evidence type="ECO:0000256" key="4">
    <source>
        <dbReference type="ARBA" id="ARBA00012792"/>
    </source>
</evidence>
<dbReference type="InterPro" id="IPR003953">
    <property type="entry name" value="FAD-dep_OxRdtase_2_FAD-bd"/>
</dbReference>
<dbReference type="EMBL" id="AFCV01001473">
    <property type="protein sequence ID" value="EHC84811.1"/>
    <property type="molecule type" value="Genomic_DNA"/>
</dbReference>
<evidence type="ECO:0000256" key="8">
    <source>
        <dbReference type="ARBA" id="ARBA00022982"/>
    </source>
</evidence>
<dbReference type="PANTHER" id="PTHR11632">
    <property type="entry name" value="SUCCINATE DEHYDROGENASE 2 FLAVOPROTEIN SUBUNIT"/>
    <property type="match status" value="1"/>
</dbReference>
<feature type="non-terminal residue" evidence="14">
    <location>
        <position position="1"/>
    </location>
</feature>
<evidence type="ECO:0000256" key="10">
    <source>
        <dbReference type="ARBA" id="ARBA00023136"/>
    </source>
</evidence>
<proteinExistence type="inferred from homology"/>
<dbReference type="GO" id="GO:0005886">
    <property type="term" value="C:plasma membrane"/>
    <property type="evidence" value="ECO:0007669"/>
    <property type="project" value="UniProtKB-SubCell"/>
</dbReference>
<evidence type="ECO:0000256" key="3">
    <source>
        <dbReference type="ARBA" id="ARBA00008040"/>
    </source>
</evidence>
<dbReference type="GO" id="GO:0006113">
    <property type="term" value="P:fermentation"/>
    <property type="evidence" value="ECO:0007669"/>
    <property type="project" value="TreeGrafter"/>
</dbReference>
<dbReference type="EC" id="1.3.5.1" evidence="4"/>
<dbReference type="FunFam" id="1.20.58.100:FF:000001">
    <property type="entry name" value="Succinate dehydrogenase flavoprotein subunit (SdhA)"/>
    <property type="match status" value="1"/>
</dbReference>
<evidence type="ECO:0000256" key="7">
    <source>
        <dbReference type="ARBA" id="ARBA00022827"/>
    </source>
</evidence>
<evidence type="ECO:0000256" key="11">
    <source>
        <dbReference type="ARBA" id="ARBA00049220"/>
    </source>
</evidence>
<dbReference type="GO" id="GO:0009055">
    <property type="term" value="F:electron transfer activity"/>
    <property type="evidence" value="ECO:0007669"/>
    <property type="project" value="TreeGrafter"/>
</dbReference>
<name>A0A6C8GUG8_SALET</name>
<comment type="similarity">
    <text evidence="3">Belongs to the FAD-dependent oxidoreductase 2 family. FRD/SDH subfamily.</text>
</comment>
<dbReference type="Gene3D" id="3.50.50.60">
    <property type="entry name" value="FAD/NAD(P)-binding domain"/>
    <property type="match status" value="1"/>
</dbReference>
<dbReference type="GO" id="GO:0009061">
    <property type="term" value="P:anaerobic respiration"/>
    <property type="evidence" value="ECO:0007669"/>
    <property type="project" value="TreeGrafter"/>
</dbReference>
<evidence type="ECO:0000256" key="9">
    <source>
        <dbReference type="ARBA" id="ARBA00023002"/>
    </source>
</evidence>
<dbReference type="InterPro" id="IPR015939">
    <property type="entry name" value="Fum_Rdtase/Succ_DH_flav-like_C"/>
</dbReference>
<evidence type="ECO:0000256" key="2">
    <source>
        <dbReference type="ARBA" id="ARBA00004515"/>
    </source>
</evidence>
<comment type="caution">
    <text evidence="14">The sequence shown here is derived from an EMBL/GenBank/DDBJ whole genome shotgun (WGS) entry which is preliminary data.</text>
</comment>
<dbReference type="GO" id="GO:0050660">
    <property type="term" value="F:flavin adenine dinucleotide binding"/>
    <property type="evidence" value="ECO:0007669"/>
    <property type="project" value="TreeGrafter"/>
</dbReference>
<evidence type="ECO:0000313" key="14">
    <source>
        <dbReference type="EMBL" id="EHC84811.1"/>
    </source>
</evidence>
<accession>A0A6C8GUG8</accession>
<organism evidence="14 15">
    <name type="scientific">Salmonella enterica subsp. enterica serovar Uganda str. R8-3404</name>
    <dbReference type="NCBI Taxonomy" id="913083"/>
    <lineage>
        <taxon>Bacteria</taxon>
        <taxon>Pseudomonadati</taxon>
        <taxon>Pseudomonadota</taxon>
        <taxon>Gammaproteobacteria</taxon>
        <taxon>Enterobacterales</taxon>
        <taxon>Enterobacteriaceae</taxon>
        <taxon>Salmonella</taxon>
    </lineage>
</organism>
<dbReference type="InterPro" id="IPR030664">
    <property type="entry name" value="SdhA/FrdA/AprA"/>
</dbReference>
<dbReference type="SUPFAM" id="SSF46977">
    <property type="entry name" value="Succinate dehydrogenase/fumarate reductase flavoprotein C-terminal domain"/>
    <property type="match status" value="1"/>
</dbReference>
<comment type="subcellular location">
    <subcellularLocation>
        <location evidence="2">Cell inner membrane</location>
        <topology evidence="2">Peripheral membrane protein</topology>
        <orientation evidence="2">Cytoplasmic side</orientation>
    </subcellularLocation>
</comment>
<keyword evidence="9 14" id="KW-0560">Oxidoreductase</keyword>
<dbReference type="InterPro" id="IPR027477">
    <property type="entry name" value="Succ_DH/fumarate_Rdtase_cat_sf"/>
</dbReference>
<evidence type="ECO:0000313" key="15">
    <source>
        <dbReference type="Proteomes" id="UP000003915"/>
    </source>
</evidence>
<feature type="domain" description="FAD-dependent oxidoreductase 2 FAD-binding" evidence="12">
    <location>
        <begin position="3"/>
        <end position="89"/>
    </location>
</feature>
<evidence type="ECO:0000259" key="13">
    <source>
        <dbReference type="Pfam" id="PF02910"/>
    </source>
</evidence>
<evidence type="ECO:0000256" key="5">
    <source>
        <dbReference type="ARBA" id="ARBA00022448"/>
    </source>
</evidence>
<dbReference type="GO" id="GO:0008177">
    <property type="term" value="F:succinate dehydrogenase (quinone) activity"/>
    <property type="evidence" value="ECO:0007669"/>
    <property type="project" value="UniProtKB-EC"/>
</dbReference>
<dbReference type="PANTHER" id="PTHR11632:SF82">
    <property type="entry name" value="FUMARATE REDUCTASE FLAVOPROTEIN SUBUNIT"/>
    <property type="match status" value="1"/>
</dbReference>
<dbReference type="AlphaFoldDB" id="A0A6C8GUG8"/>
<evidence type="ECO:0000259" key="12">
    <source>
        <dbReference type="Pfam" id="PF00890"/>
    </source>
</evidence>
<evidence type="ECO:0000256" key="1">
    <source>
        <dbReference type="ARBA" id="ARBA00001974"/>
    </source>
</evidence>
<feature type="domain" description="Fumarate reductase/succinate dehydrogenase flavoprotein-like C-terminal" evidence="13">
    <location>
        <begin position="145"/>
        <end position="273"/>
    </location>
</feature>
<gene>
    <name evidence="14" type="ORF">LTSEUGA_5828</name>
</gene>
<comment type="cofactor">
    <cofactor evidence="1">
        <name>FAD</name>
        <dbReference type="ChEBI" id="CHEBI:57692"/>
    </cofactor>
</comment>
<dbReference type="SUPFAM" id="SSF56425">
    <property type="entry name" value="Succinate dehydrogenase/fumarate reductase flavoprotein, catalytic domain"/>
    <property type="match status" value="1"/>
</dbReference>
<comment type="catalytic activity">
    <reaction evidence="11">
        <text>a quinone + succinate = fumarate + a quinol</text>
        <dbReference type="Rhea" id="RHEA:40523"/>
        <dbReference type="ChEBI" id="CHEBI:24646"/>
        <dbReference type="ChEBI" id="CHEBI:29806"/>
        <dbReference type="ChEBI" id="CHEBI:30031"/>
        <dbReference type="ChEBI" id="CHEBI:132124"/>
        <dbReference type="EC" id="1.3.5.1"/>
    </reaction>
</comment>
<sequence>RGDVVHLDLRHLGEKKLHERLPFICELAKAYVGVDPVKEPIPVRPTAHYTMGGIETDQNCESRVKGLFAVGECSSVGLHGANRLGSNSLAELVVFGRLAGEQAMERAATAGAANSAALDAQVADIEQRLKNLVNQEGNENWSKIRDEMGLSMEEGCGIYRTPELMQKTVDKLAELQERFKRVRISDTSSVFNTDLLYTIELGHGLNVAECMAHSALARKESRGAHQRLDEGCTERDDVNFLKHTLAFRDADGTTRLEYSDVKITTLPPAKRVYGGEAEAADKKEKANG</sequence>
<protein>
    <recommendedName>
        <fullName evidence="4">succinate dehydrogenase</fullName>
        <ecNumber evidence="4">1.3.5.1</ecNumber>
    </recommendedName>
</protein>
<dbReference type="InterPro" id="IPR036188">
    <property type="entry name" value="FAD/NAD-bd_sf"/>
</dbReference>